<dbReference type="EMBL" id="FNNZ01000007">
    <property type="protein sequence ID" value="SDW68613.1"/>
    <property type="molecule type" value="Genomic_DNA"/>
</dbReference>
<accession>A0A1H2VJX4</accession>
<keyword evidence="5" id="KW-1185">Reference proteome</keyword>
<organism evidence="4 5">
    <name type="scientific">Thiocapsa roseopersicina</name>
    <dbReference type="NCBI Taxonomy" id="1058"/>
    <lineage>
        <taxon>Bacteria</taxon>
        <taxon>Pseudomonadati</taxon>
        <taxon>Pseudomonadota</taxon>
        <taxon>Gammaproteobacteria</taxon>
        <taxon>Chromatiales</taxon>
        <taxon>Chromatiaceae</taxon>
        <taxon>Thiocapsa</taxon>
    </lineage>
</organism>
<dbReference type="Proteomes" id="UP000198816">
    <property type="component" value="Unassembled WGS sequence"/>
</dbReference>
<dbReference type="Gene3D" id="3.20.110.20">
    <property type="match status" value="1"/>
</dbReference>
<dbReference type="InterPro" id="IPR004300">
    <property type="entry name" value="Glyco_hydro_57_N"/>
</dbReference>
<dbReference type="AlphaFoldDB" id="A0A1H2VJX4"/>
<keyword evidence="2" id="KW-0119">Carbohydrate metabolism</keyword>
<dbReference type="InterPro" id="IPR011330">
    <property type="entry name" value="Glyco_hydro/deAcase_b/a-brl"/>
</dbReference>
<gene>
    <name evidence="4" type="ORF">SAMN05421783_10754</name>
</gene>
<proteinExistence type="inferred from homology"/>
<dbReference type="PANTHER" id="PTHR36306:SF5">
    <property type="entry name" value="SLR1535 PROTEIN"/>
    <property type="match status" value="1"/>
</dbReference>
<feature type="domain" description="Glycoside hydrolase family 57 N-terminal" evidence="3">
    <location>
        <begin position="37"/>
        <end position="249"/>
    </location>
</feature>
<comment type="similarity">
    <text evidence="1">Belongs to the glycosyl hydrolase 57 family.</text>
</comment>
<dbReference type="STRING" id="1058.SAMN05421783_10754"/>
<evidence type="ECO:0000313" key="5">
    <source>
        <dbReference type="Proteomes" id="UP000198816"/>
    </source>
</evidence>
<dbReference type="GO" id="GO:0005975">
    <property type="term" value="P:carbohydrate metabolic process"/>
    <property type="evidence" value="ECO:0007669"/>
    <property type="project" value="InterPro"/>
</dbReference>
<evidence type="ECO:0000259" key="3">
    <source>
        <dbReference type="Pfam" id="PF03065"/>
    </source>
</evidence>
<dbReference type="Pfam" id="PF03065">
    <property type="entry name" value="Glyco_hydro_57"/>
    <property type="match status" value="1"/>
</dbReference>
<dbReference type="SUPFAM" id="SSF88713">
    <property type="entry name" value="Glycoside hydrolase/deacetylase"/>
    <property type="match status" value="1"/>
</dbReference>
<dbReference type="PANTHER" id="PTHR36306">
    <property type="entry name" value="ALPHA-AMYLASE-RELATED-RELATED"/>
    <property type="match status" value="1"/>
</dbReference>
<protein>
    <submittedName>
        <fullName evidence="4">Glycosyl hydrolase family 57</fullName>
    </submittedName>
</protein>
<reference evidence="5" key="1">
    <citation type="submission" date="2016-10" db="EMBL/GenBank/DDBJ databases">
        <authorList>
            <person name="Varghese N."/>
            <person name="Submissions S."/>
        </authorList>
    </citation>
    <scope>NUCLEOTIDE SEQUENCE [LARGE SCALE GENOMIC DNA]</scope>
    <source>
        <strain evidence="5">DSM 217</strain>
    </source>
</reference>
<dbReference type="RefSeq" id="WP_175534561.1">
    <property type="nucleotide sequence ID" value="NZ_FNNZ01000007.1"/>
</dbReference>
<evidence type="ECO:0000313" key="4">
    <source>
        <dbReference type="EMBL" id="SDW68613.1"/>
    </source>
</evidence>
<sequence length="409" mass="46070">MTRTDIHHALGLHMHQPPGNLRLLIDANPREAEEIIRCYERVPRYALQYRDVARLHVGFSGVLLEQLLDPEIVDRYRHIVDIPEMLARYREADNIELIGMGYSHPIFPLIPHADWSEQLASGRAQMEQVFGRAPRGFWPPEMAFSMAMIPALVQAGYDYVVVDGVHVRPEDGISDIFRPYIACHEGVCISVVPRDREVSNAQESGLNPRWFRDEVLWRTAGSPRPDERRLVTTWSDGENGGWFRQTHEPSGFFGHFFAPYMEQVRDGTCSIIPVRLADYLGRVTPTAYAQVQTGAWNVGSTSGEDLSQWAGSERQREAVAEVAQLSARYWQLKRGSAGATARCCEHLARARRLILEAETSCFLFWGDSWIPHLHARTHDASLALDEAEIALVKPSRQDAAGHGLGGLAK</sequence>
<dbReference type="InterPro" id="IPR052046">
    <property type="entry name" value="GH57_Enzymes"/>
</dbReference>
<evidence type="ECO:0000256" key="1">
    <source>
        <dbReference type="ARBA" id="ARBA00006821"/>
    </source>
</evidence>
<dbReference type="GO" id="GO:0016787">
    <property type="term" value="F:hydrolase activity"/>
    <property type="evidence" value="ECO:0007669"/>
    <property type="project" value="UniProtKB-KW"/>
</dbReference>
<evidence type="ECO:0000256" key="2">
    <source>
        <dbReference type="ARBA" id="ARBA00023277"/>
    </source>
</evidence>
<keyword evidence="4" id="KW-0378">Hydrolase</keyword>
<name>A0A1H2VJX4_THIRO</name>